<gene>
    <name evidence="1" type="ORF">TAV2_LOCUS24621</name>
</gene>
<dbReference type="AlphaFoldDB" id="A0AAU9T8Z4"/>
<dbReference type="EMBL" id="OU466863">
    <property type="protein sequence ID" value="CAH2079121.1"/>
    <property type="molecule type" value="Genomic_DNA"/>
</dbReference>
<protein>
    <submittedName>
        <fullName evidence="1">Uncharacterized protein</fullName>
    </submittedName>
</protein>
<reference evidence="1 2" key="1">
    <citation type="submission" date="2022-03" db="EMBL/GenBank/DDBJ databases">
        <authorList>
            <person name="Nunn A."/>
            <person name="Chopra R."/>
            <person name="Nunn A."/>
            <person name="Contreras Garrido A."/>
        </authorList>
    </citation>
    <scope>NUCLEOTIDE SEQUENCE [LARGE SCALE GENOMIC DNA]</scope>
</reference>
<evidence type="ECO:0000313" key="2">
    <source>
        <dbReference type="Proteomes" id="UP000836841"/>
    </source>
</evidence>
<organism evidence="1 2">
    <name type="scientific">Thlaspi arvense</name>
    <name type="common">Field penny-cress</name>
    <dbReference type="NCBI Taxonomy" id="13288"/>
    <lineage>
        <taxon>Eukaryota</taxon>
        <taxon>Viridiplantae</taxon>
        <taxon>Streptophyta</taxon>
        <taxon>Embryophyta</taxon>
        <taxon>Tracheophyta</taxon>
        <taxon>Spermatophyta</taxon>
        <taxon>Magnoliopsida</taxon>
        <taxon>eudicotyledons</taxon>
        <taxon>Gunneridae</taxon>
        <taxon>Pentapetalae</taxon>
        <taxon>rosids</taxon>
        <taxon>malvids</taxon>
        <taxon>Brassicales</taxon>
        <taxon>Brassicaceae</taxon>
        <taxon>Thlaspideae</taxon>
        <taxon>Thlaspi</taxon>
    </lineage>
</organism>
<proteinExistence type="predicted"/>
<accession>A0AAU9T8Z4</accession>
<sequence>MKKISIDDMQEESSYLFLSQMEGPLKHPQRRCKDNQKDLQAKSQEQSLYDAKLHKHLSNISKTSKSPVILFYGSSREHLMIDAEDLSNNAVVEVGA</sequence>
<dbReference type="Proteomes" id="UP000836841">
    <property type="component" value="Chromosome 7"/>
</dbReference>
<keyword evidence="2" id="KW-1185">Reference proteome</keyword>
<name>A0AAU9T8Z4_THLAR</name>
<evidence type="ECO:0000313" key="1">
    <source>
        <dbReference type="EMBL" id="CAH2079121.1"/>
    </source>
</evidence>